<organism evidence="2 3">
    <name type="scientific">Galerina marginata (strain CBS 339.88)</name>
    <dbReference type="NCBI Taxonomy" id="685588"/>
    <lineage>
        <taxon>Eukaryota</taxon>
        <taxon>Fungi</taxon>
        <taxon>Dikarya</taxon>
        <taxon>Basidiomycota</taxon>
        <taxon>Agaricomycotina</taxon>
        <taxon>Agaricomycetes</taxon>
        <taxon>Agaricomycetidae</taxon>
        <taxon>Agaricales</taxon>
        <taxon>Agaricineae</taxon>
        <taxon>Strophariaceae</taxon>
        <taxon>Galerina</taxon>
    </lineage>
</organism>
<name>A0A067T0K7_GALM3</name>
<reference evidence="3" key="1">
    <citation type="journal article" date="2014" name="Proc. Natl. Acad. Sci. U.S.A.">
        <title>Extensive sampling of basidiomycete genomes demonstrates inadequacy of the white-rot/brown-rot paradigm for wood decay fungi.</title>
        <authorList>
            <person name="Riley R."/>
            <person name="Salamov A.A."/>
            <person name="Brown D.W."/>
            <person name="Nagy L.G."/>
            <person name="Floudas D."/>
            <person name="Held B.W."/>
            <person name="Levasseur A."/>
            <person name="Lombard V."/>
            <person name="Morin E."/>
            <person name="Otillar R."/>
            <person name="Lindquist E.A."/>
            <person name="Sun H."/>
            <person name="LaButti K.M."/>
            <person name="Schmutz J."/>
            <person name="Jabbour D."/>
            <person name="Luo H."/>
            <person name="Baker S.E."/>
            <person name="Pisabarro A.G."/>
            <person name="Walton J.D."/>
            <person name="Blanchette R.A."/>
            <person name="Henrissat B."/>
            <person name="Martin F."/>
            <person name="Cullen D."/>
            <person name="Hibbett D.S."/>
            <person name="Grigoriev I.V."/>
        </authorList>
    </citation>
    <scope>NUCLEOTIDE SEQUENCE [LARGE SCALE GENOMIC DNA]</scope>
    <source>
        <strain evidence="3">CBS 339.88</strain>
    </source>
</reference>
<dbReference type="HOGENOM" id="CLU_2885931_0_0_1"/>
<feature type="region of interest" description="Disordered" evidence="1">
    <location>
        <begin position="1"/>
        <end position="21"/>
    </location>
</feature>
<evidence type="ECO:0000313" key="2">
    <source>
        <dbReference type="EMBL" id="KDR72543.1"/>
    </source>
</evidence>
<dbReference type="EMBL" id="KL142388">
    <property type="protein sequence ID" value="KDR72543.1"/>
    <property type="molecule type" value="Genomic_DNA"/>
</dbReference>
<gene>
    <name evidence="2" type="ORF">GALMADRAFT_252676</name>
</gene>
<evidence type="ECO:0000313" key="3">
    <source>
        <dbReference type="Proteomes" id="UP000027222"/>
    </source>
</evidence>
<sequence>MSLAAKPGRSREPDVANNHVHMVSGWPRHALRLSMELLRTTQEDRRDPADKPPCERVLPRRGS</sequence>
<evidence type="ECO:0000256" key="1">
    <source>
        <dbReference type="SAM" id="MobiDB-lite"/>
    </source>
</evidence>
<feature type="compositionally biased region" description="Basic and acidic residues" evidence="1">
    <location>
        <begin position="41"/>
        <end position="63"/>
    </location>
</feature>
<accession>A0A067T0K7</accession>
<keyword evidence="3" id="KW-1185">Reference proteome</keyword>
<dbReference type="AlphaFoldDB" id="A0A067T0K7"/>
<feature type="region of interest" description="Disordered" evidence="1">
    <location>
        <begin position="40"/>
        <end position="63"/>
    </location>
</feature>
<protein>
    <submittedName>
        <fullName evidence="2">Uncharacterized protein</fullName>
    </submittedName>
</protein>
<proteinExistence type="predicted"/>
<dbReference type="Proteomes" id="UP000027222">
    <property type="component" value="Unassembled WGS sequence"/>
</dbReference>